<dbReference type="OrthoDB" id="7871431at2"/>
<dbReference type="AlphaFoldDB" id="A0A099KKK3"/>
<dbReference type="Proteomes" id="UP000029843">
    <property type="component" value="Unassembled WGS sequence"/>
</dbReference>
<keyword evidence="1" id="KW-0812">Transmembrane</keyword>
<comment type="caution">
    <text evidence="2">The sequence shown here is derived from an EMBL/GenBank/DDBJ whole genome shotgun (WGS) entry which is preliminary data.</text>
</comment>
<name>A0A099KKK3_COLPS</name>
<evidence type="ECO:0000313" key="2">
    <source>
        <dbReference type="EMBL" id="KGJ90088.1"/>
    </source>
</evidence>
<protein>
    <submittedName>
        <fullName evidence="2">DnrP protein-related protein</fullName>
    </submittedName>
</protein>
<sequence length="66" mass="7828">MSQKTKTCLFCQTENTCEGDNNQCQQCGMELPEKHPNDRNIKVRFFFKAFWVIAVFCIVMVFYLPR</sequence>
<feature type="transmembrane region" description="Helical" evidence="1">
    <location>
        <begin position="45"/>
        <end position="64"/>
    </location>
</feature>
<dbReference type="RefSeq" id="WP_033094477.1">
    <property type="nucleotide sequence ID" value="NZ_JQED01000037.1"/>
</dbReference>
<keyword evidence="1" id="KW-0472">Membrane</keyword>
<evidence type="ECO:0000313" key="3">
    <source>
        <dbReference type="Proteomes" id="UP000029843"/>
    </source>
</evidence>
<keyword evidence="1" id="KW-1133">Transmembrane helix</keyword>
<organism evidence="2 3">
    <name type="scientific">Colwellia psychrerythraea</name>
    <name type="common">Vibrio psychroerythus</name>
    <dbReference type="NCBI Taxonomy" id="28229"/>
    <lineage>
        <taxon>Bacteria</taxon>
        <taxon>Pseudomonadati</taxon>
        <taxon>Pseudomonadota</taxon>
        <taxon>Gammaproteobacteria</taxon>
        <taxon>Alteromonadales</taxon>
        <taxon>Colwelliaceae</taxon>
        <taxon>Colwellia</taxon>
    </lineage>
</organism>
<proteinExistence type="predicted"/>
<gene>
    <name evidence="2" type="ORF">ND2E_3644</name>
</gene>
<dbReference type="PATRIC" id="fig|28229.4.peg.2797"/>
<reference evidence="2 3" key="1">
    <citation type="submission" date="2014-08" db="EMBL/GenBank/DDBJ databases">
        <title>Genomic and Phenotypic Diversity of Colwellia psychrerythraea strains from Disparate Marine Basins.</title>
        <authorList>
            <person name="Techtmann S.M."/>
            <person name="Stelling S.C."/>
            <person name="Utturkar S.M."/>
            <person name="Alshibli N."/>
            <person name="Harris A."/>
            <person name="Brown S.D."/>
            <person name="Hazen T.C."/>
        </authorList>
    </citation>
    <scope>NUCLEOTIDE SEQUENCE [LARGE SCALE GENOMIC DNA]</scope>
    <source>
        <strain evidence="2 3">ND2E</strain>
    </source>
</reference>
<evidence type="ECO:0000256" key="1">
    <source>
        <dbReference type="SAM" id="Phobius"/>
    </source>
</evidence>
<accession>A0A099KKK3</accession>
<dbReference type="EMBL" id="JQED01000037">
    <property type="protein sequence ID" value="KGJ90088.1"/>
    <property type="molecule type" value="Genomic_DNA"/>
</dbReference>